<evidence type="ECO:0000259" key="16">
    <source>
        <dbReference type="SMART" id="SM00904"/>
    </source>
</evidence>
<evidence type="ECO:0000256" key="12">
    <source>
        <dbReference type="ARBA" id="ARBA00023268"/>
    </source>
</evidence>
<keyword evidence="6 15" id="KW-0808">Transferase</keyword>
<keyword evidence="8 15" id="KW-0547">Nucleotide-binding</keyword>
<evidence type="ECO:0000256" key="2">
    <source>
        <dbReference type="ARBA" id="ARBA00004726"/>
    </source>
</evidence>
<keyword evidence="9 15" id="KW-0418">Kinase</keyword>
<evidence type="ECO:0000256" key="1">
    <source>
        <dbReference type="ARBA" id="ARBA00002121"/>
    </source>
</evidence>
<dbReference type="SUPFAM" id="SSF52374">
    <property type="entry name" value="Nucleotidylyl transferase"/>
    <property type="match status" value="1"/>
</dbReference>
<dbReference type="GO" id="GO:0008531">
    <property type="term" value="F:riboflavin kinase activity"/>
    <property type="evidence" value="ECO:0007669"/>
    <property type="project" value="UniProtKB-EC"/>
</dbReference>
<evidence type="ECO:0000256" key="3">
    <source>
        <dbReference type="ARBA" id="ARBA00005201"/>
    </source>
</evidence>
<dbReference type="InterPro" id="IPR023468">
    <property type="entry name" value="Riboflavin_kinase"/>
</dbReference>
<dbReference type="CDD" id="cd02064">
    <property type="entry name" value="FAD_synthetase_N"/>
    <property type="match status" value="1"/>
</dbReference>
<keyword evidence="10 15" id="KW-0274">FAD</keyword>
<evidence type="ECO:0000256" key="14">
    <source>
        <dbReference type="ARBA" id="ARBA00049494"/>
    </source>
</evidence>
<dbReference type="PANTHER" id="PTHR22749">
    <property type="entry name" value="RIBOFLAVIN KINASE/FMN ADENYLYLTRANSFERASE"/>
    <property type="match status" value="1"/>
</dbReference>
<comment type="pathway">
    <text evidence="3 15">Cofactor biosynthesis; FMN biosynthesis; FMN from riboflavin (ATP route): step 1/1.</text>
</comment>
<keyword evidence="12" id="KW-0511">Multifunctional enzyme</keyword>
<comment type="similarity">
    <text evidence="15">Belongs to the ribF family.</text>
</comment>
<evidence type="ECO:0000256" key="9">
    <source>
        <dbReference type="ARBA" id="ARBA00022777"/>
    </source>
</evidence>
<protein>
    <recommendedName>
        <fullName evidence="15">Riboflavin biosynthesis protein</fullName>
    </recommendedName>
    <domain>
        <recommendedName>
            <fullName evidence="15">Riboflavin kinase</fullName>
            <ecNumber evidence="15">2.7.1.26</ecNumber>
        </recommendedName>
        <alternativeName>
            <fullName evidence="15">Flavokinase</fullName>
        </alternativeName>
    </domain>
    <domain>
        <recommendedName>
            <fullName evidence="15">FMN adenylyltransferase</fullName>
            <ecNumber evidence="15">2.7.7.2</ecNumber>
        </recommendedName>
        <alternativeName>
            <fullName evidence="15">FAD pyrophosphorylase</fullName>
        </alternativeName>
        <alternativeName>
            <fullName evidence="15">FAD synthase</fullName>
        </alternativeName>
    </domain>
</protein>
<dbReference type="InterPro" id="IPR015864">
    <property type="entry name" value="FAD_synthase"/>
</dbReference>
<evidence type="ECO:0000256" key="13">
    <source>
        <dbReference type="ARBA" id="ARBA00047880"/>
    </source>
</evidence>
<dbReference type="InterPro" id="IPR015865">
    <property type="entry name" value="Riboflavin_kinase_bac/euk"/>
</dbReference>
<keyword evidence="4 15" id="KW-0285">Flavoprotein</keyword>
<evidence type="ECO:0000256" key="4">
    <source>
        <dbReference type="ARBA" id="ARBA00022630"/>
    </source>
</evidence>
<accession>A0ABW4N1T9</accession>
<dbReference type="PIRSF" id="PIRSF004491">
    <property type="entry name" value="FAD_Synth"/>
    <property type="match status" value="1"/>
</dbReference>
<reference evidence="18" key="1">
    <citation type="journal article" date="2019" name="Int. J. Syst. Evol. Microbiol.">
        <title>The Global Catalogue of Microorganisms (GCM) 10K type strain sequencing project: providing services to taxonomists for standard genome sequencing and annotation.</title>
        <authorList>
            <consortium name="The Broad Institute Genomics Platform"/>
            <consortium name="The Broad Institute Genome Sequencing Center for Infectious Disease"/>
            <person name="Wu L."/>
            <person name="Ma J."/>
        </authorList>
    </citation>
    <scope>NUCLEOTIDE SEQUENCE [LARGE SCALE GENOMIC DNA]</scope>
    <source>
        <strain evidence="18">DFY28</strain>
    </source>
</reference>
<dbReference type="Proteomes" id="UP001597237">
    <property type="component" value="Unassembled WGS sequence"/>
</dbReference>
<evidence type="ECO:0000256" key="5">
    <source>
        <dbReference type="ARBA" id="ARBA00022643"/>
    </source>
</evidence>
<keyword evidence="11 15" id="KW-0067">ATP-binding</keyword>
<organism evidence="17 18">
    <name type="scientific">Phenylobacterium terrae</name>
    <dbReference type="NCBI Taxonomy" id="2665495"/>
    <lineage>
        <taxon>Bacteria</taxon>
        <taxon>Pseudomonadati</taxon>
        <taxon>Pseudomonadota</taxon>
        <taxon>Alphaproteobacteria</taxon>
        <taxon>Caulobacterales</taxon>
        <taxon>Caulobacteraceae</taxon>
        <taxon>Phenylobacterium</taxon>
    </lineage>
</organism>
<name>A0ABW4N1T9_9CAUL</name>
<comment type="pathway">
    <text evidence="2 15">Cofactor biosynthesis; FAD biosynthesis; FAD from FMN: step 1/1.</text>
</comment>
<comment type="catalytic activity">
    <reaction evidence="14 15">
        <text>FMN + ATP + H(+) = FAD + diphosphate</text>
        <dbReference type="Rhea" id="RHEA:17237"/>
        <dbReference type="ChEBI" id="CHEBI:15378"/>
        <dbReference type="ChEBI" id="CHEBI:30616"/>
        <dbReference type="ChEBI" id="CHEBI:33019"/>
        <dbReference type="ChEBI" id="CHEBI:57692"/>
        <dbReference type="ChEBI" id="CHEBI:58210"/>
        <dbReference type="EC" id="2.7.7.2"/>
    </reaction>
</comment>
<keyword evidence="5 15" id="KW-0288">FMN</keyword>
<sequence>MTAVRVITGWKGLAQADRGAAVAMGSFDGVHKGHQKVIALAADAARRLGAPLGVISFDPHPREIFNPGQPAFHLMTRNQQLRVLGELGVERLYLLPFTAELAELTDREFATQVLHEGLGARHVAVGFDNSFGKGRTGSPETMRQYGEELGFGVSVAGAVGDDSVEKYSSTAVREALREGRPQDAAAILGRPFAIEGTVQRGRQLGRELGYPTANVALGDYVIPKFGVYATRTRLPDGREFAGVANIGVNPTVGEVDPRLEVWLFGFDEDIYDQLIETDLLHFLRPELKFETIGEMTEQILRDADQAKRLLGAGDR</sequence>
<evidence type="ECO:0000256" key="11">
    <source>
        <dbReference type="ARBA" id="ARBA00022840"/>
    </source>
</evidence>
<dbReference type="EC" id="2.7.1.26" evidence="15"/>
<dbReference type="EMBL" id="JBHUEY010000001">
    <property type="protein sequence ID" value="MFD1783832.1"/>
    <property type="molecule type" value="Genomic_DNA"/>
</dbReference>
<evidence type="ECO:0000256" key="10">
    <source>
        <dbReference type="ARBA" id="ARBA00022827"/>
    </source>
</evidence>
<comment type="catalytic activity">
    <reaction evidence="13 15">
        <text>riboflavin + ATP = FMN + ADP + H(+)</text>
        <dbReference type="Rhea" id="RHEA:14357"/>
        <dbReference type="ChEBI" id="CHEBI:15378"/>
        <dbReference type="ChEBI" id="CHEBI:30616"/>
        <dbReference type="ChEBI" id="CHEBI:57986"/>
        <dbReference type="ChEBI" id="CHEBI:58210"/>
        <dbReference type="ChEBI" id="CHEBI:456216"/>
        <dbReference type="EC" id="2.7.1.26"/>
    </reaction>
</comment>
<dbReference type="RefSeq" id="WP_377282976.1">
    <property type="nucleotide sequence ID" value="NZ_JBHRSI010000008.1"/>
</dbReference>
<dbReference type="GO" id="GO:0003919">
    <property type="term" value="F:FMN adenylyltransferase activity"/>
    <property type="evidence" value="ECO:0007669"/>
    <property type="project" value="UniProtKB-EC"/>
</dbReference>
<dbReference type="SUPFAM" id="SSF82114">
    <property type="entry name" value="Riboflavin kinase-like"/>
    <property type="match status" value="1"/>
</dbReference>
<dbReference type="Gene3D" id="3.40.50.620">
    <property type="entry name" value="HUPs"/>
    <property type="match status" value="1"/>
</dbReference>
<evidence type="ECO:0000313" key="17">
    <source>
        <dbReference type="EMBL" id="MFD1783832.1"/>
    </source>
</evidence>
<feature type="domain" description="Riboflavin kinase" evidence="16">
    <location>
        <begin position="187"/>
        <end position="311"/>
    </location>
</feature>
<dbReference type="NCBIfam" id="TIGR00083">
    <property type="entry name" value="ribF"/>
    <property type="match status" value="1"/>
</dbReference>
<comment type="caution">
    <text evidence="17">The sequence shown here is derived from an EMBL/GenBank/DDBJ whole genome shotgun (WGS) entry which is preliminary data.</text>
</comment>
<dbReference type="InterPro" id="IPR023465">
    <property type="entry name" value="Riboflavin_kinase_dom_sf"/>
</dbReference>
<dbReference type="Pfam" id="PF01687">
    <property type="entry name" value="Flavokinase"/>
    <property type="match status" value="1"/>
</dbReference>
<dbReference type="InterPro" id="IPR002606">
    <property type="entry name" value="Riboflavin_kinase_bac"/>
</dbReference>
<evidence type="ECO:0000256" key="8">
    <source>
        <dbReference type="ARBA" id="ARBA00022741"/>
    </source>
</evidence>
<gene>
    <name evidence="17" type="ORF">ACFSC0_10545</name>
</gene>
<dbReference type="InterPro" id="IPR014729">
    <property type="entry name" value="Rossmann-like_a/b/a_fold"/>
</dbReference>
<dbReference type="Gene3D" id="2.40.30.30">
    <property type="entry name" value="Riboflavin kinase-like"/>
    <property type="match status" value="1"/>
</dbReference>
<comment type="function">
    <text evidence="1">Catalyzes the phosphorylation of riboflavin to FMN followed by the adenylation of FMN to FAD.</text>
</comment>
<evidence type="ECO:0000256" key="7">
    <source>
        <dbReference type="ARBA" id="ARBA00022695"/>
    </source>
</evidence>
<dbReference type="PANTHER" id="PTHR22749:SF6">
    <property type="entry name" value="RIBOFLAVIN KINASE"/>
    <property type="match status" value="1"/>
</dbReference>
<dbReference type="Pfam" id="PF06574">
    <property type="entry name" value="FAD_syn"/>
    <property type="match status" value="1"/>
</dbReference>
<evidence type="ECO:0000256" key="15">
    <source>
        <dbReference type="PIRNR" id="PIRNR004491"/>
    </source>
</evidence>
<evidence type="ECO:0000256" key="6">
    <source>
        <dbReference type="ARBA" id="ARBA00022679"/>
    </source>
</evidence>
<keyword evidence="18" id="KW-1185">Reference proteome</keyword>
<keyword evidence="7 15" id="KW-0548">Nucleotidyltransferase</keyword>
<evidence type="ECO:0000313" key="18">
    <source>
        <dbReference type="Proteomes" id="UP001597237"/>
    </source>
</evidence>
<proteinExistence type="inferred from homology"/>
<dbReference type="SMART" id="SM00904">
    <property type="entry name" value="Flavokinase"/>
    <property type="match status" value="1"/>
</dbReference>
<dbReference type="EC" id="2.7.7.2" evidence="15"/>
<dbReference type="NCBIfam" id="NF004160">
    <property type="entry name" value="PRK05627.1-3"/>
    <property type="match status" value="1"/>
</dbReference>